<evidence type="ECO:0000256" key="9">
    <source>
        <dbReference type="ARBA" id="ARBA00022989"/>
    </source>
</evidence>
<evidence type="ECO:0000256" key="5">
    <source>
        <dbReference type="ARBA" id="ARBA00022475"/>
    </source>
</evidence>
<dbReference type="GO" id="GO:0032977">
    <property type="term" value="F:membrane insertase activity"/>
    <property type="evidence" value="ECO:0007669"/>
    <property type="project" value="InterPro"/>
</dbReference>
<dbReference type="GeneID" id="83881838"/>
<name>A0A0P1IC76_9RHOB</name>
<feature type="transmembrane region" description="Helical" evidence="14">
    <location>
        <begin position="7"/>
        <end position="26"/>
    </location>
</feature>
<comment type="similarity">
    <text evidence="2 14">Belongs to the OXA1/ALB3/YidC family. Type 1 subfamily.</text>
</comment>
<dbReference type="AlphaFoldDB" id="A0A0P1IC76"/>
<evidence type="ECO:0000256" key="1">
    <source>
        <dbReference type="ARBA" id="ARBA00004429"/>
    </source>
</evidence>
<dbReference type="STRING" id="1715693.PH7735_02831"/>
<dbReference type="NCBIfam" id="TIGR03592">
    <property type="entry name" value="yidC_oxa1_cterm"/>
    <property type="match status" value="1"/>
</dbReference>
<dbReference type="CDD" id="cd20070">
    <property type="entry name" value="5TM_YidC_Alb3"/>
    <property type="match status" value="1"/>
</dbReference>
<dbReference type="Proteomes" id="UP000051870">
    <property type="component" value="Unassembled WGS sequence"/>
</dbReference>
<dbReference type="NCBIfam" id="TIGR03593">
    <property type="entry name" value="yidC_nterm"/>
    <property type="match status" value="1"/>
</dbReference>
<dbReference type="PRINTS" id="PR01900">
    <property type="entry name" value="YIDCPROTEIN"/>
</dbReference>
<dbReference type="GO" id="GO:0015031">
    <property type="term" value="P:protein transport"/>
    <property type="evidence" value="ECO:0007669"/>
    <property type="project" value="UniProtKB-KW"/>
</dbReference>
<keyword evidence="11 14" id="KW-0143">Chaperone</keyword>
<evidence type="ECO:0000313" key="17">
    <source>
        <dbReference type="EMBL" id="CUK04851.1"/>
    </source>
</evidence>
<keyword evidence="10 14" id="KW-0472">Membrane</keyword>
<evidence type="ECO:0000256" key="10">
    <source>
        <dbReference type="ARBA" id="ARBA00023136"/>
    </source>
</evidence>
<feature type="domain" description="Membrane insertase YidC N-terminal" evidence="16">
    <location>
        <begin position="74"/>
        <end position="361"/>
    </location>
</feature>
<evidence type="ECO:0000259" key="15">
    <source>
        <dbReference type="Pfam" id="PF02096"/>
    </source>
</evidence>
<gene>
    <name evidence="14 17" type="primary">yidC</name>
    <name evidence="17" type="ORF">PH7735_02831</name>
</gene>
<keyword evidence="6" id="KW-0997">Cell inner membrane</keyword>
<comment type="subcellular location">
    <subcellularLocation>
        <location evidence="1">Cell inner membrane</location>
        <topology evidence="1">Multi-pass membrane protein</topology>
    </subcellularLocation>
    <subcellularLocation>
        <location evidence="14">Cell membrane</location>
        <topology evidence="14">Multi-pass membrane protein</topology>
    </subcellularLocation>
</comment>
<keyword evidence="4 14" id="KW-0813">Transport</keyword>
<evidence type="ECO:0000256" key="11">
    <source>
        <dbReference type="ARBA" id="ARBA00023186"/>
    </source>
</evidence>
<dbReference type="PRINTS" id="PR00701">
    <property type="entry name" value="60KDINNERMP"/>
</dbReference>
<feature type="domain" description="Membrane insertase YidC/Oxa/ALB C-terminal" evidence="15">
    <location>
        <begin position="373"/>
        <end position="576"/>
    </location>
</feature>
<evidence type="ECO:0000256" key="8">
    <source>
        <dbReference type="ARBA" id="ARBA00022927"/>
    </source>
</evidence>
<keyword evidence="18" id="KW-1185">Reference proteome</keyword>
<dbReference type="InterPro" id="IPR019998">
    <property type="entry name" value="Membr_insert_YidC"/>
</dbReference>
<dbReference type="CDD" id="cd19961">
    <property type="entry name" value="EcYidC-like_peri"/>
    <property type="match status" value="1"/>
</dbReference>
<organism evidence="17 18">
    <name type="scientific">Shimia thalassica</name>
    <dbReference type="NCBI Taxonomy" id="1715693"/>
    <lineage>
        <taxon>Bacteria</taxon>
        <taxon>Pseudomonadati</taxon>
        <taxon>Pseudomonadota</taxon>
        <taxon>Alphaproteobacteria</taxon>
        <taxon>Rhodobacterales</taxon>
        <taxon>Roseobacteraceae</taxon>
    </lineage>
</organism>
<dbReference type="PANTHER" id="PTHR12428">
    <property type="entry name" value="OXA1"/>
    <property type="match status" value="1"/>
</dbReference>
<dbReference type="InterPro" id="IPR038221">
    <property type="entry name" value="YidC_periplasmic_sf"/>
</dbReference>
<accession>A0A0P1IC76</accession>
<dbReference type="InterPro" id="IPR047196">
    <property type="entry name" value="YidC_ALB_C"/>
</dbReference>
<evidence type="ECO:0000256" key="6">
    <source>
        <dbReference type="ARBA" id="ARBA00022519"/>
    </source>
</evidence>
<dbReference type="Pfam" id="PF02096">
    <property type="entry name" value="60KD_IMP"/>
    <property type="match status" value="1"/>
</dbReference>
<keyword evidence="7 14" id="KW-0812">Transmembrane</keyword>
<dbReference type="Pfam" id="PF14849">
    <property type="entry name" value="YidC_periplas"/>
    <property type="match status" value="1"/>
</dbReference>
<protein>
    <recommendedName>
        <fullName evidence="3 14">Membrane protein insertase YidC</fullName>
    </recommendedName>
    <alternativeName>
        <fullName evidence="13 14">Foldase YidC</fullName>
    </alternativeName>
    <alternativeName>
        <fullName evidence="12 14">Membrane integrase YidC</fullName>
    </alternativeName>
    <alternativeName>
        <fullName evidence="14">Membrane protein YidC</fullName>
    </alternativeName>
</protein>
<dbReference type="InterPro" id="IPR028053">
    <property type="entry name" value="Membr_insert_YidC_N"/>
</dbReference>
<evidence type="ECO:0000256" key="13">
    <source>
        <dbReference type="ARBA" id="ARBA00033342"/>
    </source>
</evidence>
<evidence type="ECO:0000313" key="18">
    <source>
        <dbReference type="Proteomes" id="UP000051870"/>
    </source>
</evidence>
<evidence type="ECO:0000256" key="2">
    <source>
        <dbReference type="ARBA" id="ARBA00010527"/>
    </source>
</evidence>
<feature type="transmembrane region" description="Helical" evidence="14">
    <location>
        <begin position="542"/>
        <end position="561"/>
    </location>
</feature>
<dbReference type="GO" id="GO:0005886">
    <property type="term" value="C:plasma membrane"/>
    <property type="evidence" value="ECO:0007669"/>
    <property type="project" value="UniProtKB-SubCell"/>
</dbReference>
<feature type="transmembrane region" description="Helical" evidence="14">
    <location>
        <begin position="373"/>
        <end position="393"/>
    </location>
</feature>
<dbReference type="GO" id="GO:0051205">
    <property type="term" value="P:protein insertion into membrane"/>
    <property type="evidence" value="ECO:0007669"/>
    <property type="project" value="TreeGrafter"/>
</dbReference>
<dbReference type="FunFam" id="2.70.98.90:FF:000006">
    <property type="entry name" value="Membrane protein insertase YidC"/>
    <property type="match status" value="1"/>
</dbReference>
<reference evidence="18" key="1">
    <citation type="submission" date="2015-09" db="EMBL/GenBank/DDBJ databases">
        <authorList>
            <person name="Rodrigo-Torres Lidia"/>
            <person name="Arahal R.David."/>
        </authorList>
    </citation>
    <scope>NUCLEOTIDE SEQUENCE [LARGE SCALE GENOMIC DNA]</scope>
    <source>
        <strain evidence="18">CECT 7735</strain>
    </source>
</reference>
<evidence type="ECO:0000256" key="4">
    <source>
        <dbReference type="ARBA" id="ARBA00022448"/>
    </source>
</evidence>
<dbReference type="InterPro" id="IPR028055">
    <property type="entry name" value="YidC/Oxa/ALB_C"/>
</dbReference>
<comment type="subunit">
    <text evidence="14">Interacts with the Sec translocase complex via SecD. Specifically interacts with transmembrane segments of nascent integral membrane proteins during membrane integration.</text>
</comment>
<keyword evidence="9 14" id="KW-1133">Transmembrane helix</keyword>
<dbReference type="Gene3D" id="2.70.98.90">
    <property type="match status" value="1"/>
</dbReference>
<dbReference type="HAMAP" id="MF_01810">
    <property type="entry name" value="YidC_type1"/>
    <property type="match status" value="1"/>
</dbReference>
<comment type="function">
    <text evidence="14">Required for the insertion and/or proper folding and/or complex formation of integral membrane proteins into the membrane. Involved in integration of membrane proteins that insert both dependently and independently of the Sec translocase complex, as well as at least some lipoproteins. Aids folding of multispanning membrane proteins.</text>
</comment>
<sequence>MDDQNKNLILATVLSFVVILVWFFMFPPPEQVEDPNAAAVAAGATLPVAAAPVTGADTASAVTGDAADAADAPRVDIDTARVTGSISLLGGRIDDLKLNDYRETLDEGSPTVTFLSPRGEPNAFYALYGWAPGAGLTLDDVPGANTVWALENGSKLTETAPITLKWDNGNGLVFRREISIDENYMFDVQQSVENTGAGTVSLAPYGVLARHGEPAEMKNFFILHEGVVGMADGELSEVDYDDVTEFAFDQREGAKADVKQITQNGWVGFTDHYWMATMIPEQGRPFKSVVKYDDRRDIYQTETVMPTLTVAAGETVATDSQLFAGAKEWATIRAYEKEGVTGFLDSIDWGWFFFLTKPIFALLHWLNGLIGNMGWAIIGLTIIIKLIVFPLAYKSYASMAKMKELQPQMEKLKETAGDDRQKLQQSMMELYKKEKVNPASGCLPILIQIPIFFSLYKVIFVTLELRHAPWLGWINDLSAPDPSSILNLFGLLPFATPDAGSFLAIISLGILPILLGISMWLQQKLNPAPTDPTQQMIFAWMPWVFMFMLGSFASGLVLYWITNNVITFSQQYLIMRRHGYKPDVFGNIKTSFKRKEKAED</sequence>
<evidence type="ECO:0000256" key="12">
    <source>
        <dbReference type="ARBA" id="ARBA00033245"/>
    </source>
</evidence>
<evidence type="ECO:0000256" key="14">
    <source>
        <dbReference type="HAMAP-Rule" id="MF_01810"/>
    </source>
</evidence>
<keyword evidence="5 14" id="KW-1003">Cell membrane</keyword>
<evidence type="ECO:0000256" key="3">
    <source>
        <dbReference type="ARBA" id="ARBA00015325"/>
    </source>
</evidence>
<feature type="transmembrane region" description="Helical" evidence="14">
    <location>
        <begin position="499"/>
        <end position="521"/>
    </location>
</feature>
<dbReference type="EMBL" id="CYTW01000003">
    <property type="protein sequence ID" value="CUK04851.1"/>
    <property type="molecule type" value="Genomic_DNA"/>
</dbReference>
<evidence type="ECO:0000256" key="7">
    <source>
        <dbReference type="ARBA" id="ARBA00022692"/>
    </source>
</evidence>
<dbReference type="InterPro" id="IPR001708">
    <property type="entry name" value="YidC/ALB3/OXA1/COX18"/>
</dbReference>
<dbReference type="PANTHER" id="PTHR12428:SF65">
    <property type="entry name" value="CYTOCHROME C OXIDASE ASSEMBLY PROTEIN COX18, MITOCHONDRIAL"/>
    <property type="match status" value="1"/>
</dbReference>
<dbReference type="NCBIfam" id="NF002353">
    <property type="entry name" value="PRK01318.1-4"/>
    <property type="match status" value="1"/>
</dbReference>
<dbReference type="RefSeq" id="WP_058312009.1">
    <property type="nucleotide sequence ID" value="NZ_CYTW01000003.1"/>
</dbReference>
<proteinExistence type="inferred from homology"/>
<keyword evidence="8 14" id="KW-0653">Protein transport</keyword>
<evidence type="ECO:0000259" key="16">
    <source>
        <dbReference type="Pfam" id="PF14849"/>
    </source>
</evidence>